<dbReference type="InterPro" id="IPR000757">
    <property type="entry name" value="Beta-glucanase-like"/>
</dbReference>
<dbReference type="OrthoDB" id="4781at2759"/>
<feature type="active site" description="Proton donor" evidence="17">
    <location>
        <position position="123"/>
    </location>
</feature>
<evidence type="ECO:0000313" key="22">
    <source>
        <dbReference type="EMBL" id="OAX81861.1"/>
    </source>
</evidence>
<evidence type="ECO:0000256" key="4">
    <source>
        <dbReference type="ARBA" id="ARBA00012729"/>
    </source>
</evidence>
<keyword evidence="11 18" id="KW-1015">Disulfide bond</keyword>
<keyword evidence="15" id="KW-0961">Cell wall biogenesis/degradation</keyword>
<evidence type="ECO:0000256" key="20">
    <source>
        <dbReference type="SAM" id="SignalP"/>
    </source>
</evidence>
<accession>A0A1B7NYL4</accession>
<dbReference type="PROSITE" id="PS51762">
    <property type="entry name" value="GH16_2"/>
    <property type="match status" value="1"/>
</dbReference>
<feature type="disulfide bond" evidence="18">
    <location>
        <begin position="28"/>
        <end position="35"/>
    </location>
</feature>
<reference evidence="22 23" key="1">
    <citation type="submission" date="2015-07" db="EMBL/GenBank/DDBJ databases">
        <title>Emmonsia species relationships and genome sequence.</title>
        <authorList>
            <person name="Cuomo C.A."/>
            <person name="Schwartz I.S."/>
            <person name="Kenyon C."/>
            <person name="de Hoog G.S."/>
            <person name="Govender N.P."/>
            <person name="Botha A."/>
            <person name="Moreno L."/>
            <person name="de Vries M."/>
            <person name="Munoz J.F."/>
            <person name="Stielow J.B."/>
        </authorList>
    </citation>
    <scope>NUCLEOTIDE SEQUENCE [LARGE SCALE GENOMIC DNA]</scope>
    <source>
        <strain evidence="22 23">CBS 136260</strain>
    </source>
</reference>
<evidence type="ECO:0000256" key="6">
    <source>
        <dbReference type="ARBA" id="ARBA00022676"/>
    </source>
</evidence>
<dbReference type="GO" id="GO:0008843">
    <property type="term" value="F:endochitinase activity"/>
    <property type="evidence" value="ECO:0007669"/>
    <property type="project" value="UniProtKB-EC"/>
</dbReference>
<evidence type="ECO:0000256" key="2">
    <source>
        <dbReference type="ARBA" id="ARBA00004196"/>
    </source>
</evidence>
<dbReference type="SUPFAM" id="SSF49899">
    <property type="entry name" value="Concanavalin A-like lectins/glucanases"/>
    <property type="match status" value="1"/>
</dbReference>
<dbReference type="STRING" id="1658172.A0A1B7NYL4"/>
<evidence type="ECO:0000256" key="18">
    <source>
        <dbReference type="PIRSR" id="PIRSR037299-2"/>
    </source>
</evidence>
<proteinExistence type="inferred from homology"/>
<keyword evidence="23" id="KW-1185">Reference proteome</keyword>
<dbReference type="GO" id="GO:0005975">
    <property type="term" value="P:carbohydrate metabolic process"/>
    <property type="evidence" value="ECO:0007669"/>
    <property type="project" value="InterPro"/>
</dbReference>
<keyword evidence="14" id="KW-0326">Glycosidase</keyword>
<evidence type="ECO:0000256" key="10">
    <source>
        <dbReference type="ARBA" id="ARBA00023136"/>
    </source>
</evidence>
<feature type="compositionally biased region" description="Low complexity" evidence="19">
    <location>
        <begin position="283"/>
        <end position="294"/>
    </location>
</feature>
<dbReference type="CDD" id="cd02183">
    <property type="entry name" value="GH16_fungal_CRH1_transglycosylase"/>
    <property type="match status" value="1"/>
</dbReference>
<dbReference type="InterPro" id="IPR013320">
    <property type="entry name" value="ConA-like_dom_sf"/>
</dbReference>
<dbReference type="GO" id="GO:0009277">
    <property type="term" value="C:fungal-type cell wall"/>
    <property type="evidence" value="ECO:0007669"/>
    <property type="project" value="TreeGrafter"/>
</dbReference>
<comment type="similarity">
    <text evidence="16">Belongs to the glycosyl hydrolase 16 family. CRH1 subfamily.</text>
</comment>
<evidence type="ECO:0000256" key="14">
    <source>
        <dbReference type="ARBA" id="ARBA00023295"/>
    </source>
</evidence>
<dbReference type="PANTHER" id="PTHR10963">
    <property type="entry name" value="GLYCOSYL HYDROLASE-RELATED"/>
    <property type="match status" value="1"/>
</dbReference>
<keyword evidence="9" id="KW-0378">Hydrolase</keyword>
<evidence type="ECO:0000256" key="19">
    <source>
        <dbReference type="SAM" id="MobiDB-lite"/>
    </source>
</evidence>
<comment type="catalytic activity">
    <reaction evidence="1">
        <text>Random endo-hydrolysis of N-acetyl-beta-D-glucosaminide (1-&gt;4)-beta-linkages in chitin and chitodextrins.</text>
        <dbReference type="EC" id="3.2.1.14"/>
    </reaction>
</comment>
<dbReference type="GO" id="GO:0098552">
    <property type="term" value="C:side of membrane"/>
    <property type="evidence" value="ECO:0007669"/>
    <property type="project" value="UniProtKB-KW"/>
</dbReference>
<evidence type="ECO:0000313" key="23">
    <source>
        <dbReference type="Proteomes" id="UP000091918"/>
    </source>
</evidence>
<keyword evidence="12" id="KW-0325">Glycoprotein</keyword>
<keyword evidence="10" id="KW-0472">Membrane</keyword>
<evidence type="ECO:0000256" key="8">
    <source>
        <dbReference type="ARBA" id="ARBA00022729"/>
    </source>
</evidence>
<keyword evidence="8 20" id="KW-0732">Signal</keyword>
<evidence type="ECO:0000256" key="9">
    <source>
        <dbReference type="ARBA" id="ARBA00022801"/>
    </source>
</evidence>
<dbReference type="Pfam" id="PF00722">
    <property type="entry name" value="Glyco_hydro_16"/>
    <property type="match status" value="1"/>
</dbReference>
<evidence type="ECO:0000256" key="16">
    <source>
        <dbReference type="ARBA" id="ARBA00038074"/>
    </source>
</evidence>
<evidence type="ECO:0000259" key="21">
    <source>
        <dbReference type="PROSITE" id="PS51762"/>
    </source>
</evidence>
<sequence length="305" mass="32870">MLLQMNLSLLAIALSHFSLVISQTFTKCDPLIKSCPPNPALGKSVAFDLTKGPPKNWSPTKDIKYDGDGASFTIEKDGLKAEIQSDFYIMFGKVDVTLKVSPGRGIVSSVVLQSECGDEVDLEWIGGDNMQVQTNYFAKRKPDHTRGAFHPNPGNQNNFRTYSIDWDSERIIWKIDGATIRVAKSVDSAGNYPQTPAYVKLGNWAGGDSSRNPPGTVKWAGGEVDYSLAPFTMQVKSIKITDYSTGKQYEYTDKTGTWQSIKAVDGKVNGRSPGDGAGPPPITTASTTSSAAPSPSQPNCTSSGT</sequence>
<keyword evidence="7" id="KW-0808">Transferase</keyword>
<evidence type="ECO:0000256" key="12">
    <source>
        <dbReference type="ARBA" id="ARBA00023180"/>
    </source>
</evidence>
<dbReference type="GO" id="GO:0016757">
    <property type="term" value="F:glycosyltransferase activity"/>
    <property type="evidence" value="ECO:0007669"/>
    <property type="project" value="UniProtKB-KW"/>
</dbReference>
<evidence type="ECO:0000256" key="5">
    <source>
        <dbReference type="ARBA" id="ARBA00022622"/>
    </source>
</evidence>
<name>A0A1B7NYL4_9EURO</name>
<feature type="active site" description="Nucleophile" evidence="17">
    <location>
        <position position="119"/>
    </location>
</feature>
<dbReference type="AlphaFoldDB" id="A0A1B7NYL4"/>
<evidence type="ECO:0000256" key="15">
    <source>
        <dbReference type="ARBA" id="ARBA00023316"/>
    </source>
</evidence>
<dbReference type="GO" id="GO:0031505">
    <property type="term" value="P:fungal-type cell wall organization"/>
    <property type="evidence" value="ECO:0007669"/>
    <property type="project" value="TreeGrafter"/>
</dbReference>
<dbReference type="EC" id="3.2.1.14" evidence="4"/>
<feature type="domain" description="GH16" evidence="21">
    <location>
        <begin position="31"/>
        <end position="235"/>
    </location>
</feature>
<evidence type="ECO:0000256" key="11">
    <source>
        <dbReference type="ARBA" id="ARBA00023157"/>
    </source>
</evidence>
<organism evidence="22 23">
    <name type="scientific">Emergomyces africanus</name>
    <dbReference type="NCBI Taxonomy" id="1955775"/>
    <lineage>
        <taxon>Eukaryota</taxon>
        <taxon>Fungi</taxon>
        <taxon>Dikarya</taxon>
        <taxon>Ascomycota</taxon>
        <taxon>Pezizomycotina</taxon>
        <taxon>Eurotiomycetes</taxon>
        <taxon>Eurotiomycetidae</taxon>
        <taxon>Onygenales</taxon>
        <taxon>Ajellomycetaceae</taxon>
        <taxon>Emergomyces</taxon>
    </lineage>
</organism>
<dbReference type="PANTHER" id="PTHR10963:SF68">
    <property type="entry name" value="GLYCOSIDASE CRH1-RELATED"/>
    <property type="match status" value="1"/>
</dbReference>
<feature type="chain" id="PRO_5008598283" description="chitinase" evidence="20">
    <location>
        <begin position="23"/>
        <end position="305"/>
    </location>
</feature>
<dbReference type="Gene3D" id="2.60.120.200">
    <property type="match status" value="1"/>
</dbReference>
<comment type="subcellular location">
    <subcellularLocation>
        <location evidence="2">Cell envelope</location>
    </subcellularLocation>
    <subcellularLocation>
        <location evidence="3">Membrane</location>
        <topology evidence="3">Lipid-anchor</topology>
        <topology evidence="3">GPI-anchor</topology>
    </subcellularLocation>
</comment>
<dbReference type="EMBL" id="LGUA01000395">
    <property type="protein sequence ID" value="OAX81861.1"/>
    <property type="molecule type" value="Genomic_DNA"/>
</dbReference>
<keyword evidence="5" id="KW-0336">GPI-anchor</keyword>
<keyword evidence="13" id="KW-0449">Lipoprotein</keyword>
<evidence type="ECO:0000256" key="7">
    <source>
        <dbReference type="ARBA" id="ARBA00022679"/>
    </source>
</evidence>
<keyword evidence="6" id="KW-0328">Glycosyltransferase</keyword>
<gene>
    <name evidence="22" type="ORF">ACJ72_03798</name>
</gene>
<evidence type="ECO:0000256" key="17">
    <source>
        <dbReference type="PIRSR" id="PIRSR037299-1"/>
    </source>
</evidence>
<dbReference type="InterPro" id="IPR017168">
    <property type="entry name" value="CHR-like"/>
</dbReference>
<evidence type="ECO:0000256" key="13">
    <source>
        <dbReference type="ARBA" id="ARBA00023288"/>
    </source>
</evidence>
<comment type="caution">
    <text evidence="22">The sequence shown here is derived from an EMBL/GenBank/DDBJ whole genome shotgun (WGS) entry which is preliminary data.</text>
</comment>
<evidence type="ECO:0000256" key="3">
    <source>
        <dbReference type="ARBA" id="ARBA00004589"/>
    </source>
</evidence>
<protein>
    <recommendedName>
        <fullName evidence="4">chitinase</fullName>
        <ecNumber evidence="4">3.2.1.14</ecNumber>
    </recommendedName>
</protein>
<feature type="signal peptide" evidence="20">
    <location>
        <begin position="1"/>
        <end position="22"/>
    </location>
</feature>
<dbReference type="Proteomes" id="UP000091918">
    <property type="component" value="Unassembled WGS sequence"/>
</dbReference>
<dbReference type="InterPro" id="IPR050546">
    <property type="entry name" value="Glycosyl_Hydrlase_16"/>
</dbReference>
<evidence type="ECO:0000256" key="1">
    <source>
        <dbReference type="ARBA" id="ARBA00000822"/>
    </source>
</evidence>
<feature type="region of interest" description="Disordered" evidence="19">
    <location>
        <begin position="265"/>
        <end position="305"/>
    </location>
</feature>
<dbReference type="PIRSF" id="PIRSF037299">
    <property type="entry name" value="Glycosidase_CRH1_prd"/>
    <property type="match status" value="1"/>
</dbReference>